<comment type="cofactor">
    <cofactor evidence="1">
        <name>Zn(2+)</name>
        <dbReference type="ChEBI" id="CHEBI:29105"/>
    </cofactor>
</comment>
<evidence type="ECO:0000259" key="5">
    <source>
        <dbReference type="Pfam" id="PF24827"/>
    </source>
</evidence>
<dbReference type="PANTHER" id="PTHR37326:SF1">
    <property type="entry name" value="BLL3975 PROTEIN"/>
    <property type="match status" value="1"/>
</dbReference>
<dbReference type="InterPro" id="IPR053138">
    <property type="entry name" value="N-alpha-Ac-DABA_deacetylase"/>
</dbReference>
<accession>A0A1C6W6C6</accession>
<dbReference type="GO" id="GO:0016788">
    <property type="term" value="F:hydrolase activity, acting on ester bonds"/>
    <property type="evidence" value="ECO:0007669"/>
    <property type="project" value="InterPro"/>
</dbReference>
<proteinExistence type="predicted"/>
<evidence type="ECO:0000256" key="2">
    <source>
        <dbReference type="ARBA" id="ARBA00022723"/>
    </source>
</evidence>
<sequence length="331" mass="35299">MTSRVPLRTRAGERQILRFPVLTDLDGSELAIHAHVLTGTADGPTLTLISGVHGNEWFSHAVLRAVLAGTDPATLRGTLVVVPAANPYALRTVTRYSNDIQQVGFVNMNKAILRDTESITGRTGQVLVEQIVDRSTHLLDFHPGPWGTTWGVVLYDATGPLSAASRELAVAFGMPYIQGEDAAVAFPNSVFDAASAAGVSAIGIEVGGLGFGSRSENDWIARNVDGVRRVMAHLGMLDEPAPPRPVTDVEVAWDLRPGHGGMLVPEITEDRLLTATTGGELLGRLISPVDLTVIEEYRSPGDGILLSVPRSHPVHPYNFGFVIGRPRGSAA</sequence>
<evidence type="ECO:0000256" key="1">
    <source>
        <dbReference type="ARBA" id="ARBA00001947"/>
    </source>
</evidence>
<dbReference type="InterPro" id="IPR055438">
    <property type="entry name" value="AstE_AspA_cat"/>
</dbReference>
<keyword evidence="3" id="KW-0378">Hydrolase</keyword>
<keyword evidence="4" id="KW-0862">Zinc</keyword>
<dbReference type="STRING" id="47871.GA0070608_6414"/>
<dbReference type="Proteomes" id="UP000199343">
    <property type="component" value="Unassembled WGS sequence"/>
</dbReference>
<dbReference type="EMBL" id="FMIC01000002">
    <property type="protein sequence ID" value="SCL74092.1"/>
    <property type="molecule type" value="Genomic_DNA"/>
</dbReference>
<name>A0A1C6W6C6_9ACTN</name>
<dbReference type="RefSeq" id="WP_176733910.1">
    <property type="nucleotide sequence ID" value="NZ_FMIC01000002.1"/>
</dbReference>
<dbReference type="Pfam" id="PF24827">
    <property type="entry name" value="AstE_AspA_cat"/>
    <property type="match status" value="1"/>
</dbReference>
<dbReference type="GO" id="GO:0046872">
    <property type="term" value="F:metal ion binding"/>
    <property type="evidence" value="ECO:0007669"/>
    <property type="project" value="UniProtKB-KW"/>
</dbReference>
<dbReference type="SUPFAM" id="SSF53187">
    <property type="entry name" value="Zn-dependent exopeptidases"/>
    <property type="match status" value="1"/>
</dbReference>
<evidence type="ECO:0000256" key="4">
    <source>
        <dbReference type="ARBA" id="ARBA00022833"/>
    </source>
</evidence>
<dbReference type="PANTHER" id="PTHR37326">
    <property type="entry name" value="BLL3975 PROTEIN"/>
    <property type="match status" value="1"/>
</dbReference>
<keyword evidence="2" id="KW-0479">Metal-binding</keyword>
<evidence type="ECO:0000313" key="6">
    <source>
        <dbReference type="EMBL" id="SCL74092.1"/>
    </source>
</evidence>
<reference evidence="6 7" key="1">
    <citation type="submission" date="2016-06" db="EMBL/GenBank/DDBJ databases">
        <authorList>
            <person name="Kjaerup R.B."/>
            <person name="Dalgaard T.S."/>
            <person name="Juul-Madsen H.R."/>
        </authorList>
    </citation>
    <scope>NUCLEOTIDE SEQUENCE [LARGE SCALE GENOMIC DNA]</scope>
    <source>
        <strain evidence="6 7">DSM 43363</strain>
    </source>
</reference>
<feature type="domain" description="Succinylglutamate desuccinylase/Aspartoacylase catalytic" evidence="5">
    <location>
        <begin position="42"/>
        <end position="234"/>
    </location>
</feature>
<evidence type="ECO:0000313" key="7">
    <source>
        <dbReference type="Proteomes" id="UP000199343"/>
    </source>
</evidence>
<dbReference type="Gene3D" id="3.40.630.10">
    <property type="entry name" value="Zn peptidases"/>
    <property type="match status" value="1"/>
</dbReference>
<dbReference type="AlphaFoldDB" id="A0A1C6W6C6"/>
<organism evidence="6 7">
    <name type="scientific">Micromonospora peucetia</name>
    <dbReference type="NCBI Taxonomy" id="47871"/>
    <lineage>
        <taxon>Bacteria</taxon>
        <taxon>Bacillati</taxon>
        <taxon>Actinomycetota</taxon>
        <taxon>Actinomycetes</taxon>
        <taxon>Micromonosporales</taxon>
        <taxon>Micromonosporaceae</taxon>
        <taxon>Micromonospora</taxon>
    </lineage>
</organism>
<protein>
    <recommendedName>
        <fullName evidence="5">Succinylglutamate desuccinylase/Aspartoacylase catalytic domain-containing protein</fullName>
    </recommendedName>
</protein>
<evidence type="ECO:0000256" key="3">
    <source>
        <dbReference type="ARBA" id="ARBA00022801"/>
    </source>
</evidence>
<gene>
    <name evidence="6" type="ORF">GA0070608_6414</name>
</gene>